<name>A0A2P8EWS1_9GAMM</name>
<keyword evidence="4" id="KW-1185">Reference proteome</keyword>
<dbReference type="PANTHER" id="PTHR12526:SF638">
    <property type="entry name" value="SPORE COAT PROTEIN SA"/>
    <property type="match status" value="1"/>
</dbReference>
<comment type="caution">
    <text evidence="3">The sequence shown here is derived from an EMBL/GenBank/DDBJ whole genome shotgun (WGS) entry which is preliminary data.</text>
</comment>
<gene>
    <name evidence="3" type="ORF">CLV44_11094</name>
</gene>
<dbReference type="AlphaFoldDB" id="A0A2P8EWS1"/>
<dbReference type="Proteomes" id="UP000242133">
    <property type="component" value="Unassembled WGS sequence"/>
</dbReference>
<reference evidence="3 4" key="1">
    <citation type="submission" date="2018-03" db="EMBL/GenBank/DDBJ databases">
        <title>Genomic Encyclopedia of Archaeal and Bacterial Type Strains, Phase II (KMG-II): from individual species to whole genera.</title>
        <authorList>
            <person name="Goeker M."/>
        </authorList>
    </citation>
    <scope>NUCLEOTIDE SEQUENCE [LARGE SCALE GENOMIC DNA]</scope>
    <source>
        <strain evidence="3 4">DSM 17586</strain>
    </source>
</reference>
<feature type="domain" description="Glycosyltransferase subfamily 4-like N-terminal" evidence="2">
    <location>
        <begin position="15"/>
        <end position="168"/>
    </location>
</feature>
<proteinExistence type="predicted"/>
<feature type="domain" description="Glycosyl transferase family 1" evidence="1">
    <location>
        <begin position="182"/>
        <end position="340"/>
    </location>
</feature>
<dbReference type="InterPro" id="IPR028098">
    <property type="entry name" value="Glyco_trans_4-like_N"/>
</dbReference>
<keyword evidence="3" id="KW-0808">Transferase</keyword>
<organism evidence="3 4">
    <name type="scientific">Marinobacterium halophilum</name>
    <dbReference type="NCBI Taxonomy" id="267374"/>
    <lineage>
        <taxon>Bacteria</taxon>
        <taxon>Pseudomonadati</taxon>
        <taxon>Pseudomonadota</taxon>
        <taxon>Gammaproteobacteria</taxon>
        <taxon>Oceanospirillales</taxon>
        <taxon>Oceanospirillaceae</taxon>
        <taxon>Marinobacterium</taxon>
    </lineage>
</organism>
<dbReference type="OrthoDB" id="8523124at2"/>
<evidence type="ECO:0000259" key="1">
    <source>
        <dbReference type="Pfam" id="PF00534"/>
    </source>
</evidence>
<dbReference type="Pfam" id="PF13439">
    <property type="entry name" value="Glyco_transf_4"/>
    <property type="match status" value="1"/>
</dbReference>
<dbReference type="Pfam" id="PF00534">
    <property type="entry name" value="Glycos_transf_1"/>
    <property type="match status" value="1"/>
</dbReference>
<dbReference type="InterPro" id="IPR001296">
    <property type="entry name" value="Glyco_trans_1"/>
</dbReference>
<dbReference type="GO" id="GO:0016757">
    <property type="term" value="F:glycosyltransferase activity"/>
    <property type="evidence" value="ECO:0007669"/>
    <property type="project" value="InterPro"/>
</dbReference>
<dbReference type="PANTHER" id="PTHR12526">
    <property type="entry name" value="GLYCOSYLTRANSFERASE"/>
    <property type="match status" value="1"/>
</dbReference>
<accession>A0A2P8EWS1</accession>
<sequence>MVVKVVQVLPALELGGVERGTLEVARGLVAAGHESVVVSAGGRLVEQLEREGSRHVPWELGKKSLLTFLQVPKFRRWLAQEQPDIVHVRSRMPAWVVWLAWRTMDPARRPRFITTLHGMHSINRYSAIMGRGERVIAVSETAKRYLLDNFSGVDPAKVTVIHRGIDPNEFPPGYQPADAWKEQLFSDYPAAKNKHLICFPGRITRWKGHLDLVKVVAELCRQRQDFHVLVVGSDPKDKFIHEVKTAISEAGLDAYFSFLGTRSDMKELYAVADVTLSLTSTTAEAFGRTVVECLSVGTPVIGYAHGAVAETLGAIYPQGKVETGDVQAVVRKVAAVIEGESAPIQDNPFVQHRMLTETLNLYTDVTGAGTPS</sequence>
<dbReference type="Gene3D" id="3.40.50.2000">
    <property type="entry name" value="Glycogen Phosphorylase B"/>
    <property type="match status" value="2"/>
</dbReference>
<evidence type="ECO:0000313" key="4">
    <source>
        <dbReference type="Proteomes" id="UP000242133"/>
    </source>
</evidence>
<dbReference type="EMBL" id="PYGI01000010">
    <property type="protein sequence ID" value="PSL13913.1"/>
    <property type="molecule type" value="Genomic_DNA"/>
</dbReference>
<dbReference type="CDD" id="cd03819">
    <property type="entry name" value="GT4_WavL-like"/>
    <property type="match status" value="1"/>
</dbReference>
<evidence type="ECO:0000259" key="2">
    <source>
        <dbReference type="Pfam" id="PF13439"/>
    </source>
</evidence>
<evidence type="ECO:0000313" key="3">
    <source>
        <dbReference type="EMBL" id="PSL13913.1"/>
    </source>
</evidence>
<protein>
    <submittedName>
        <fullName evidence="3">Glycosyltransferase involved in cell wall biosynthesis</fullName>
    </submittedName>
</protein>
<dbReference type="GO" id="GO:1901135">
    <property type="term" value="P:carbohydrate derivative metabolic process"/>
    <property type="evidence" value="ECO:0007669"/>
    <property type="project" value="UniProtKB-ARBA"/>
</dbReference>
<dbReference type="SUPFAM" id="SSF53756">
    <property type="entry name" value="UDP-Glycosyltransferase/glycogen phosphorylase"/>
    <property type="match status" value="1"/>
</dbReference>